<keyword evidence="2" id="KW-0812">Transmembrane</keyword>
<name>A0A939BPL1_9FIRM</name>
<keyword evidence="4" id="KW-0378">Hydrolase</keyword>
<organism evidence="4 5">
    <name type="scientific">Halanaerobacter jeridensis</name>
    <dbReference type="NCBI Taxonomy" id="706427"/>
    <lineage>
        <taxon>Bacteria</taxon>
        <taxon>Bacillati</taxon>
        <taxon>Bacillota</taxon>
        <taxon>Clostridia</taxon>
        <taxon>Halanaerobiales</taxon>
        <taxon>Halobacteroidaceae</taxon>
        <taxon>Halanaerobacter</taxon>
    </lineage>
</organism>
<evidence type="ECO:0000259" key="3">
    <source>
        <dbReference type="Pfam" id="PF01551"/>
    </source>
</evidence>
<dbReference type="PANTHER" id="PTHR21666">
    <property type="entry name" value="PEPTIDASE-RELATED"/>
    <property type="match status" value="1"/>
</dbReference>
<dbReference type="InterPro" id="IPR050570">
    <property type="entry name" value="Cell_wall_metabolism_enzyme"/>
</dbReference>
<reference evidence="4" key="1">
    <citation type="submission" date="2021-01" db="EMBL/GenBank/DDBJ databases">
        <title>Genomic Encyclopedia of Type Strains, Phase IV (KMG-IV): sequencing the most valuable type-strain genomes for metagenomic binning, comparative biology and taxonomic classification.</title>
        <authorList>
            <person name="Goeker M."/>
        </authorList>
    </citation>
    <scope>NUCLEOTIDE SEQUENCE</scope>
    <source>
        <strain evidence="4">DSM 23230</strain>
    </source>
</reference>
<gene>
    <name evidence="4" type="ORF">JOC47_001857</name>
</gene>
<keyword evidence="2" id="KW-1133">Transmembrane helix</keyword>
<dbReference type="Proteomes" id="UP000774000">
    <property type="component" value="Unassembled WGS sequence"/>
</dbReference>
<evidence type="ECO:0000256" key="2">
    <source>
        <dbReference type="SAM" id="Phobius"/>
    </source>
</evidence>
<comment type="caution">
    <text evidence="4">The sequence shown here is derived from an EMBL/GenBank/DDBJ whole genome shotgun (WGS) entry which is preliminary data.</text>
</comment>
<feature type="transmembrane region" description="Helical" evidence="2">
    <location>
        <begin position="26"/>
        <end position="48"/>
    </location>
</feature>
<keyword evidence="5" id="KW-1185">Reference proteome</keyword>
<accession>A0A939BPL1</accession>
<feature type="region of interest" description="Disordered" evidence="1">
    <location>
        <begin position="104"/>
        <end position="127"/>
    </location>
</feature>
<sequence>MSKKEEKKLPFSLSATKNKLKKLKKLGWAGYVLFIAFFIALGGMIAYYQKGYQLDSINQLLPHNNQEETQEKITVDSISQPQMINSKPEQEQFSEIGRAVMSDSQKSAKKTKEKIEDEISEEKVNSVPQMSSESVSSQFNNLIMPLQGEIVSNCEWYKDQLLDAWKYNSGVNIRGEIGAEIKAVANGKVKRIIRDDYQGITIIITHTDKYNSLYSNLETATVKVGDEVAKSQMIAKLGDNGAGENSELHFEIIKGEKSVNPVDYFN</sequence>
<feature type="compositionally biased region" description="Basic and acidic residues" evidence="1">
    <location>
        <begin position="113"/>
        <end position="124"/>
    </location>
</feature>
<feature type="domain" description="M23ase beta-sheet core" evidence="3">
    <location>
        <begin position="167"/>
        <end position="261"/>
    </location>
</feature>
<dbReference type="CDD" id="cd12797">
    <property type="entry name" value="M23_peptidase"/>
    <property type="match status" value="1"/>
</dbReference>
<dbReference type="SUPFAM" id="SSF51261">
    <property type="entry name" value="Duplicated hybrid motif"/>
    <property type="match status" value="1"/>
</dbReference>
<evidence type="ECO:0000313" key="4">
    <source>
        <dbReference type="EMBL" id="MBM7557003.1"/>
    </source>
</evidence>
<proteinExistence type="predicted"/>
<dbReference type="InterPro" id="IPR011055">
    <property type="entry name" value="Dup_hybrid_motif"/>
</dbReference>
<dbReference type="InterPro" id="IPR016047">
    <property type="entry name" value="M23ase_b-sheet_dom"/>
</dbReference>
<dbReference type="Pfam" id="PF01551">
    <property type="entry name" value="Peptidase_M23"/>
    <property type="match status" value="1"/>
</dbReference>
<keyword evidence="2" id="KW-0472">Membrane</keyword>
<dbReference type="EMBL" id="JAFBDQ010000008">
    <property type="protein sequence ID" value="MBM7557003.1"/>
    <property type="molecule type" value="Genomic_DNA"/>
</dbReference>
<protein>
    <submittedName>
        <fullName evidence="4">Murein DD-endopeptidase MepM/ murein hydrolase activator NlpD</fullName>
    </submittedName>
</protein>
<dbReference type="GO" id="GO:0004222">
    <property type="term" value="F:metalloendopeptidase activity"/>
    <property type="evidence" value="ECO:0007669"/>
    <property type="project" value="TreeGrafter"/>
</dbReference>
<evidence type="ECO:0000256" key="1">
    <source>
        <dbReference type="SAM" id="MobiDB-lite"/>
    </source>
</evidence>
<dbReference type="RefSeq" id="WP_204701765.1">
    <property type="nucleotide sequence ID" value="NZ_JAFBDQ010000008.1"/>
</dbReference>
<dbReference type="Gene3D" id="2.70.70.10">
    <property type="entry name" value="Glucose Permease (Domain IIA)"/>
    <property type="match status" value="1"/>
</dbReference>
<dbReference type="PANTHER" id="PTHR21666:SF270">
    <property type="entry name" value="MUREIN HYDROLASE ACTIVATOR ENVC"/>
    <property type="match status" value="1"/>
</dbReference>
<evidence type="ECO:0000313" key="5">
    <source>
        <dbReference type="Proteomes" id="UP000774000"/>
    </source>
</evidence>
<dbReference type="AlphaFoldDB" id="A0A939BPL1"/>